<keyword evidence="11" id="KW-1185">Reference proteome</keyword>
<dbReference type="PANTHER" id="PTHR42929">
    <property type="entry name" value="INNER MEMBRANE ABC TRANSPORTER PERMEASE PROTEIN YDCU-RELATED-RELATED"/>
    <property type="match status" value="1"/>
</dbReference>
<feature type="transmembrane region" description="Helical" evidence="8">
    <location>
        <begin position="273"/>
        <end position="295"/>
    </location>
</feature>
<dbReference type="PROSITE" id="PS50928">
    <property type="entry name" value="ABC_TM1"/>
    <property type="match status" value="1"/>
</dbReference>
<evidence type="ECO:0000313" key="11">
    <source>
        <dbReference type="Proteomes" id="UP000236959"/>
    </source>
</evidence>
<name>A0A2S3UWS5_9HYPH</name>
<evidence type="ECO:0000259" key="9">
    <source>
        <dbReference type="PROSITE" id="PS50928"/>
    </source>
</evidence>
<dbReference type="GO" id="GO:0055085">
    <property type="term" value="P:transmembrane transport"/>
    <property type="evidence" value="ECO:0007669"/>
    <property type="project" value="InterPro"/>
</dbReference>
<dbReference type="InterPro" id="IPR000515">
    <property type="entry name" value="MetI-like"/>
</dbReference>
<gene>
    <name evidence="10" type="ORF">CLV41_10384</name>
</gene>
<dbReference type="CDD" id="cd06261">
    <property type="entry name" value="TM_PBP2"/>
    <property type="match status" value="1"/>
</dbReference>
<protein>
    <submittedName>
        <fullName evidence="10">Putative spermidine/putrescine transport system permease protein</fullName>
    </submittedName>
</protein>
<evidence type="ECO:0000313" key="10">
    <source>
        <dbReference type="EMBL" id="POF32165.1"/>
    </source>
</evidence>
<reference evidence="10 11" key="1">
    <citation type="submission" date="2018-01" db="EMBL/GenBank/DDBJ databases">
        <title>Genomic Encyclopedia of Archaeal and Bacterial Type Strains, Phase II (KMG-II): from individual species to whole genera.</title>
        <authorList>
            <person name="Goeker M."/>
        </authorList>
    </citation>
    <scope>NUCLEOTIDE SEQUENCE [LARGE SCALE GENOMIC DNA]</scope>
    <source>
        <strain evidence="10 11">DSM 17023</strain>
    </source>
</reference>
<dbReference type="Pfam" id="PF00528">
    <property type="entry name" value="BPD_transp_1"/>
    <property type="match status" value="1"/>
</dbReference>
<feature type="transmembrane region" description="Helical" evidence="8">
    <location>
        <begin position="88"/>
        <end position="111"/>
    </location>
</feature>
<comment type="subcellular location">
    <subcellularLocation>
        <location evidence="1 8">Cell membrane</location>
        <topology evidence="1 8">Multi-pass membrane protein</topology>
    </subcellularLocation>
</comment>
<dbReference type="OrthoDB" id="9807047at2"/>
<feature type="transmembrane region" description="Helical" evidence="8">
    <location>
        <begin position="117"/>
        <end position="138"/>
    </location>
</feature>
<organism evidence="10 11">
    <name type="scientific">Roseibium marinum</name>
    <dbReference type="NCBI Taxonomy" id="281252"/>
    <lineage>
        <taxon>Bacteria</taxon>
        <taxon>Pseudomonadati</taxon>
        <taxon>Pseudomonadota</taxon>
        <taxon>Alphaproteobacteria</taxon>
        <taxon>Hyphomicrobiales</taxon>
        <taxon>Stappiaceae</taxon>
        <taxon>Roseibium</taxon>
    </lineage>
</organism>
<evidence type="ECO:0000256" key="8">
    <source>
        <dbReference type="RuleBase" id="RU363032"/>
    </source>
</evidence>
<feature type="domain" description="ABC transmembrane type-1" evidence="9">
    <location>
        <begin position="85"/>
        <end position="292"/>
    </location>
</feature>
<dbReference type="InterPro" id="IPR035906">
    <property type="entry name" value="MetI-like_sf"/>
</dbReference>
<evidence type="ECO:0000256" key="5">
    <source>
        <dbReference type="ARBA" id="ARBA00022692"/>
    </source>
</evidence>
<dbReference type="RefSeq" id="WP_103222114.1">
    <property type="nucleotide sequence ID" value="NZ_PPCN01000003.1"/>
</dbReference>
<keyword evidence="4" id="KW-1003">Cell membrane</keyword>
<accession>A0A2S3UWS5</accession>
<evidence type="ECO:0000256" key="4">
    <source>
        <dbReference type="ARBA" id="ARBA00022475"/>
    </source>
</evidence>
<dbReference type="PANTHER" id="PTHR42929:SF5">
    <property type="entry name" value="ABC TRANSPORTER PERMEASE PROTEIN"/>
    <property type="match status" value="1"/>
</dbReference>
<feature type="transmembrane region" description="Helical" evidence="8">
    <location>
        <begin position="219"/>
        <end position="244"/>
    </location>
</feature>
<keyword evidence="6 8" id="KW-1133">Transmembrane helix</keyword>
<evidence type="ECO:0000256" key="6">
    <source>
        <dbReference type="ARBA" id="ARBA00022989"/>
    </source>
</evidence>
<feature type="transmembrane region" description="Helical" evidence="8">
    <location>
        <begin position="175"/>
        <end position="198"/>
    </location>
</feature>
<feature type="transmembrane region" description="Helical" evidence="8">
    <location>
        <begin position="26"/>
        <end position="50"/>
    </location>
</feature>
<evidence type="ECO:0000256" key="3">
    <source>
        <dbReference type="ARBA" id="ARBA00022448"/>
    </source>
</evidence>
<evidence type="ECO:0000256" key="2">
    <source>
        <dbReference type="ARBA" id="ARBA00007069"/>
    </source>
</evidence>
<dbReference type="GO" id="GO:0005886">
    <property type="term" value="C:plasma membrane"/>
    <property type="evidence" value="ECO:0007669"/>
    <property type="project" value="UniProtKB-SubCell"/>
</dbReference>
<evidence type="ECO:0000256" key="7">
    <source>
        <dbReference type="ARBA" id="ARBA00023136"/>
    </source>
</evidence>
<keyword evidence="7 8" id="KW-0472">Membrane</keyword>
<keyword evidence="3 8" id="KW-0813">Transport</keyword>
<sequence>MTELTASPPDSPPVSGTRPAWLTPNLWWLVIPAILFILLFFLIPVLSLFASSFDKAMPGQITFQGNFSWDNYERIFTRSLYYTAIWRSVWIGAAVAAVCLVIGYPLAFIIARSLRPGIATLITILVLCSMQLDMVIRLYGLMVLMGDKGLINNGLIALGIISEPLPLMYNWVGVIVGLVQVTLPFMILSLIGSIRSINPALEEAARSLGSSRWHVMRTITWPLSLPGIYAGTLLVFALAISSYVVPALMGGWKVITLPIHIYQQIAEVGRWQFGAAVAAILFLTSLCAMALYIVALRRNAGGRV</sequence>
<evidence type="ECO:0000256" key="1">
    <source>
        <dbReference type="ARBA" id="ARBA00004651"/>
    </source>
</evidence>
<dbReference type="EMBL" id="PPCN01000003">
    <property type="protein sequence ID" value="POF32165.1"/>
    <property type="molecule type" value="Genomic_DNA"/>
</dbReference>
<dbReference type="AlphaFoldDB" id="A0A2S3UWS5"/>
<dbReference type="Gene3D" id="1.10.3720.10">
    <property type="entry name" value="MetI-like"/>
    <property type="match status" value="1"/>
</dbReference>
<keyword evidence="5 8" id="KW-0812">Transmembrane</keyword>
<comment type="similarity">
    <text evidence="2">Belongs to the binding-protein-dependent transport system permease family. CysTW subfamily.</text>
</comment>
<comment type="caution">
    <text evidence="10">The sequence shown here is derived from an EMBL/GenBank/DDBJ whole genome shotgun (WGS) entry which is preliminary data.</text>
</comment>
<dbReference type="SUPFAM" id="SSF161098">
    <property type="entry name" value="MetI-like"/>
    <property type="match status" value="1"/>
</dbReference>
<proteinExistence type="inferred from homology"/>
<dbReference type="Proteomes" id="UP000236959">
    <property type="component" value="Unassembled WGS sequence"/>
</dbReference>